<comment type="caution">
    <text evidence="3">The sequence shown here is derived from an EMBL/GenBank/DDBJ whole genome shotgun (WGS) entry which is preliminary data.</text>
</comment>
<dbReference type="EMBL" id="JAAFGS010000002">
    <property type="protein sequence ID" value="NGZ75203.1"/>
    <property type="molecule type" value="Genomic_DNA"/>
</dbReference>
<evidence type="ECO:0000256" key="1">
    <source>
        <dbReference type="ARBA" id="ARBA00005582"/>
    </source>
</evidence>
<dbReference type="PANTHER" id="PTHR43736">
    <property type="entry name" value="ADP-RIBOSE PYROPHOSPHATASE"/>
    <property type="match status" value="1"/>
</dbReference>
<organism evidence="3 4">
    <name type="scientific">Saccharibacillus alkalitolerans</name>
    <dbReference type="NCBI Taxonomy" id="2705290"/>
    <lineage>
        <taxon>Bacteria</taxon>
        <taxon>Bacillati</taxon>
        <taxon>Bacillota</taxon>
        <taxon>Bacilli</taxon>
        <taxon>Bacillales</taxon>
        <taxon>Paenibacillaceae</taxon>
        <taxon>Saccharibacillus</taxon>
    </lineage>
</organism>
<name>A0ABX0F2I2_9BACL</name>
<evidence type="ECO:0000313" key="3">
    <source>
        <dbReference type="EMBL" id="NGZ75203.1"/>
    </source>
</evidence>
<dbReference type="Proteomes" id="UP000800303">
    <property type="component" value="Unassembled WGS sequence"/>
</dbReference>
<dbReference type="InterPro" id="IPR015797">
    <property type="entry name" value="NUDIX_hydrolase-like_dom_sf"/>
</dbReference>
<proteinExistence type="inferred from homology"/>
<dbReference type="PANTHER" id="PTHR43736:SF1">
    <property type="entry name" value="DIHYDRONEOPTERIN TRIPHOSPHATE DIPHOSPHATASE"/>
    <property type="match status" value="1"/>
</dbReference>
<sequence>MFIVNVEGAIRRHGRWLLIRRGAKEEHAAGTLALVGGKVEAEGASADVLEESLRREIREEVGISVAEHMRYSHSTSFVTDRGDPVVNVVFACEWTSGEAFAASPEEVAEVLWLTTEEAFDRADVPEWTRESVRRAENALARR</sequence>
<dbReference type="RefSeq" id="WP_166273607.1">
    <property type="nucleotide sequence ID" value="NZ_JAAFGS010000002.1"/>
</dbReference>
<reference evidence="3 4" key="1">
    <citation type="submission" date="2020-01" db="EMBL/GenBank/DDBJ databases">
        <title>Polyphasic characterisation and genomic insights into a novel alkali tolerant bacterium VR-M41.</title>
        <authorList>
            <person name="Vemuluri V.R."/>
        </authorList>
    </citation>
    <scope>NUCLEOTIDE SEQUENCE [LARGE SCALE GENOMIC DNA]</scope>
    <source>
        <strain evidence="3 4">VR-M41</strain>
    </source>
</reference>
<comment type="similarity">
    <text evidence="1">Belongs to the Nudix hydrolase family.</text>
</comment>
<feature type="domain" description="Nudix hydrolase" evidence="2">
    <location>
        <begin position="1"/>
        <end position="136"/>
    </location>
</feature>
<dbReference type="SUPFAM" id="SSF55811">
    <property type="entry name" value="Nudix"/>
    <property type="match status" value="1"/>
</dbReference>
<dbReference type="Pfam" id="PF00293">
    <property type="entry name" value="NUDIX"/>
    <property type="match status" value="1"/>
</dbReference>
<dbReference type="InterPro" id="IPR000086">
    <property type="entry name" value="NUDIX_hydrolase_dom"/>
</dbReference>
<accession>A0ABX0F2I2</accession>
<gene>
    <name evidence="3" type="ORF">GYN08_07720</name>
</gene>
<keyword evidence="4" id="KW-1185">Reference proteome</keyword>
<dbReference type="PROSITE" id="PS51462">
    <property type="entry name" value="NUDIX"/>
    <property type="match status" value="1"/>
</dbReference>
<evidence type="ECO:0000313" key="4">
    <source>
        <dbReference type="Proteomes" id="UP000800303"/>
    </source>
</evidence>
<protein>
    <submittedName>
        <fullName evidence="3">NUDIX domain-containing protein</fullName>
    </submittedName>
</protein>
<dbReference type="Gene3D" id="3.90.79.10">
    <property type="entry name" value="Nucleoside Triphosphate Pyrophosphohydrolase"/>
    <property type="match status" value="1"/>
</dbReference>
<evidence type="ECO:0000259" key="2">
    <source>
        <dbReference type="PROSITE" id="PS51462"/>
    </source>
</evidence>